<dbReference type="RefSeq" id="XP_024575368.1">
    <property type="nucleotide sequence ID" value="XM_024724498.1"/>
</dbReference>
<dbReference type="AlphaFoldDB" id="A0A0P1ADV3"/>
<dbReference type="GeneID" id="36404119"/>
<evidence type="ECO:0000313" key="2">
    <source>
        <dbReference type="Proteomes" id="UP000054928"/>
    </source>
</evidence>
<sequence length="55" mass="6054">MGCSGVRPFERLYQRRYTSTTDTSPYGHNGRGPHGEVILLHGSGKKALHFAAQPI</sequence>
<evidence type="ECO:0000313" key="1">
    <source>
        <dbReference type="EMBL" id="CEG38999.1"/>
    </source>
</evidence>
<accession>A0A0P1ADV3</accession>
<proteinExistence type="predicted"/>
<reference evidence="2" key="1">
    <citation type="submission" date="2014-09" db="EMBL/GenBank/DDBJ databases">
        <authorList>
            <person name="Sharma Rahul"/>
            <person name="Thines Marco"/>
        </authorList>
    </citation>
    <scope>NUCLEOTIDE SEQUENCE [LARGE SCALE GENOMIC DNA]</scope>
</reference>
<protein>
    <submittedName>
        <fullName evidence="1">Uncharacterized protein</fullName>
    </submittedName>
</protein>
<dbReference type="Proteomes" id="UP000054928">
    <property type="component" value="Unassembled WGS sequence"/>
</dbReference>
<organism evidence="1 2">
    <name type="scientific">Plasmopara halstedii</name>
    <name type="common">Downy mildew of sunflower</name>
    <dbReference type="NCBI Taxonomy" id="4781"/>
    <lineage>
        <taxon>Eukaryota</taxon>
        <taxon>Sar</taxon>
        <taxon>Stramenopiles</taxon>
        <taxon>Oomycota</taxon>
        <taxon>Peronosporomycetes</taxon>
        <taxon>Peronosporales</taxon>
        <taxon>Peronosporaceae</taxon>
        <taxon>Plasmopara</taxon>
    </lineage>
</organism>
<keyword evidence="2" id="KW-1185">Reference proteome</keyword>
<name>A0A0P1ADV3_PLAHL</name>
<dbReference type="EMBL" id="CCYD01000349">
    <property type="protein sequence ID" value="CEG38999.1"/>
    <property type="molecule type" value="Genomic_DNA"/>
</dbReference>